<dbReference type="InterPro" id="IPR020557">
    <property type="entry name" value="Fumarate_lyase_CS"/>
</dbReference>
<dbReference type="OrthoDB" id="1738025at2759"/>
<organism evidence="6 7">
    <name type="scientific">Phytophthora megakarya</name>
    <dbReference type="NCBI Taxonomy" id="4795"/>
    <lineage>
        <taxon>Eukaryota</taxon>
        <taxon>Sar</taxon>
        <taxon>Stramenopiles</taxon>
        <taxon>Oomycota</taxon>
        <taxon>Peronosporomycetes</taxon>
        <taxon>Peronosporales</taxon>
        <taxon>Peronosporaceae</taxon>
        <taxon>Phytophthora</taxon>
    </lineage>
</organism>
<dbReference type="NCBIfam" id="TIGR00979">
    <property type="entry name" value="fumC_II"/>
    <property type="match status" value="1"/>
</dbReference>
<dbReference type="InterPro" id="IPR024083">
    <property type="entry name" value="Fumarase/histidase_N"/>
</dbReference>
<dbReference type="InterPro" id="IPR022761">
    <property type="entry name" value="Fumarate_lyase_N"/>
</dbReference>
<dbReference type="Gene3D" id="1.20.200.10">
    <property type="entry name" value="Fumarase/aspartase (Central domain)"/>
    <property type="match status" value="1"/>
</dbReference>
<evidence type="ECO:0000256" key="2">
    <source>
        <dbReference type="ARBA" id="ARBA00012921"/>
    </source>
</evidence>
<dbReference type="Pfam" id="PF10415">
    <property type="entry name" value="FumaraseC_C"/>
    <property type="match status" value="1"/>
</dbReference>
<feature type="domain" description="Fumarate lyase N-terminal" evidence="4">
    <location>
        <begin position="20"/>
        <end position="352"/>
    </location>
</feature>
<dbReference type="InterPro" id="IPR018951">
    <property type="entry name" value="Fumarase_C_C"/>
</dbReference>
<evidence type="ECO:0000259" key="4">
    <source>
        <dbReference type="Pfam" id="PF00206"/>
    </source>
</evidence>
<dbReference type="Gene3D" id="1.10.40.30">
    <property type="entry name" value="Fumarase/aspartase (C-terminal domain)"/>
    <property type="match status" value="1"/>
</dbReference>
<name>A0A225VNG2_9STRA</name>
<dbReference type="CDD" id="cd01362">
    <property type="entry name" value="Fumarase_classII"/>
    <property type="match status" value="1"/>
</dbReference>
<evidence type="ECO:0000256" key="3">
    <source>
        <dbReference type="ARBA" id="ARBA00023239"/>
    </source>
</evidence>
<evidence type="ECO:0000259" key="5">
    <source>
        <dbReference type="Pfam" id="PF10415"/>
    </source>
</evidence>
<accession>A0A225VNG2</accession>
<dbReference type="PROSITE" id="PS00163">
    <property type="entry name" value="FUMARATE_LYASES"/>
    <property type="match status" value="1"/>
</dbReference>
<dbReference type="FunFam" id="1.10.40.30:FF:000002">
    <property type="entry name" value="Fumarate hydratase class II"/>
    <property type="match status" value="1"/>
</dbReference>
<proteinExistence type="inferred from homology"/>
<dbReference type="EC" id="4.2.1.2" evidence="2"/>
<dbReference type="Gene3D" id="1.10.275.10">
    <property type="entry name" value="Fumarase/aspartase (N-terminal domain)"/>
    <property type="match status" value="1"/>
</dbReference>
<dbReference type="SUPFAM" id="SSF48557">
    <property type="entry name" value="L-aspartase-like"/>
    <property type="match status" value="1"/>
</dbReference>
<dbReference type="PANTHER" id="PTHR11444">
    <property type="entry name" value="ASPARTATEAMMONIA/ARGININOSUCCINATE/ADENYLOSUCCINATE LYASE"/>
    <property type="match status" value="1"/>
</dbReference>
<dbReference type="STRING" id="4795.A0A225VNG2"/>
<dbReference type="InterPro" id="IPR000362">
    <property type="entry name" value="Fumarate_lyase_fam"/>
</dbReference>
<dbReference type="Pfam" id="PF00206">
    <property type="entry name" value="Lyase_1"/>
    <property type="match status" value="1"/>
</dbReference>
<dbReference type="GO" id="GO:0006099">
    <property type="term" value="P:tricarboxylic acid cycle"/>
    <property type="evidence" value="ECO:0007669"/>
    <property type="project" value="InterPro"/>
</dbReference>
<comment type="caution">
    <text evidence="6">The sequence shown here is derived from an EMBL/GenBank/DDBJ whole genome shotgun (WGS) entry which is preliminary data.</text>
</comment>
<dbReference type="NCBIfam" id="NF008909">
    <property type="entry name" value="PRK12273.1"/>
    <property type="match status" value="1"/>
</dbReference>
<keyword evidence="7" id="KW-1185">Reference proteome</keyword>
<dbReference type="EMBL" id="NBNE01003743">
    <property type="protein sequence ID" value="OWZ06953.1"/>
    <property type="molecule type" value="Genomic_DNA"/>
</dbReference>
<dbReference type="InterPro" id="IPR008948">
    <property type="entry name" value="L-Aspartase-like"/>
</dbReference>
<dbReference type="GO" id="GO:0006108">
    <property type="term" value="P:malate metabolic process"/>
    <property type="evidence" value="ECO:0007669"/>
    <property type="project" value="TreeGrafter"/>
</dbReference>
<dbReference type="GO" id="GO:0006106">
    <property type="term" value="P:fumarate metabolic process"/>
    <property type="evidence" value="ECO:0007669"/>
    <property type="project" value="InterPro"/>
</dbReference>
<evidence type="ECO:0000256" key="1">
    <source>
        <dbReference type="ARBA" id="ARBA00009084"/>
    </source>
</evidence>
<feature type="domain" description="Fumarase C C-terminal" evidence="5">
    <location>
        <begin position="418"/>
        <end position="470"/>
    </location>
</feature>
<dbReference type="HAMAP" id="MF_00743">
    <property type="entry name" value="FumaraseC"/>
    <property type="match status" value="1"/>
</dbReference>
<dbReference type="AlphaFoldDB" id="A0A225VNG2"/>
<dbReference type="GO" id="GO:0005739">
    <property type="term" value="C:mitochondrion"/>
    <property type="evidence" value="ECO:0007669"/>
    <property type="project" value="TreeGrafter"/>
</dbReference>
<dbReference type="Proteomes" id="UP000198211">
    <property type="component" value="Unassembled WGS sequence"/>
</dbReference>
<dbReference type="PRINTS" id="PR00145">
    <property type="entry name" value="ARGSUCLYASE"/>
</dbReference>
<evidence type="ECO:0000313" key="6">
    <source>
        <dbReference type="EMBL" id="OWZ06953.1"/>
    </source>
</evidence>
<dbReference type="PRINTS" id="PR00149">
    <property type="entry name" value="FUMRATELYASE"/>
</dbReference>
<comment type="similarity">
    <text evidence="1">Belongs to the class-II fumarase/aspartase family. Fumarase subfamily.</text>
</comment>
<keyword evidence="3" id="KW-0456">Lyase</keyword>
<dbReference type="InterPro" id="IPR005677">
    <property type="entry name" value="Fum_hydII"/>
</dbReference>
<dbReference type="GO" id="GO:0004333">
    <property type="term" value="F:fumarate hydratase activity"/>
    <property type="evidence" value="ECO:0007669"/>
    <property type="project" value="UniProtKB-EC"/>
</dbReference>
<dbReference type="FunFam" id="1.10.275.10:FF:000001">
    <property type="entry name" value="Fumarate hydratase, mitochondrial"/>
    <property type="match status" value="1"/>
</dbReference>
<reference evidence="7" key="1">
    <citation type="submission" date="2017-03" db="EMBL/GenBank/DDBJ databases">
        <title>Phytopthora megakarya and P. palmivora, two closely related causual agents of cacao black pod achieved similar genome size and gene model numbers by different mechanisms.</title>
        <authorList>
            <person name="Ali S."/>
            <person name="Shao J."/>
            <person name="Larry D.J."/>
            <person name="Kronmiller B."/>
            <person name="Shen D."/>
            <person name="Strem M.D."/>
            <person name="Melnick R.L."/>
            <person name="Guiltinan M.J."/>
            <person name="Tyler B.M."/>
            <person name="Meinhardt L.W."/>
            <person name="Bailey B.A."/>
        </authorList>
    </citation>
    <scope>NUCLEOTIDE SEQUENCE [LARGE SCALE GENOMIC DNA]</scope>
    <source>
        <strain evidence="7">zdho120</strain>
    </source>
</reference>
<gene>
    <name evidence="6" type="ORF">PHMEG_00020719</name>
</gene>
<dbReference type="FunFam" id="1.20.200.10:FF:000001">
    <property type="entry name" value="Fumarate hydratase, mitochondrial"/>
    <property type="match status" value="1"/>
</dbReference>
<dbReference type="PANTHER" id="PTHR11444:SF1">
    <property type="entry name" value="FUMARATE HYDRATASE, MITOCHONDRIAL"/>
    <property type="match status" value="1"/>
</dbReference>
<sequence>MAVKAVRAASTFRVETDSIGEVQVDDSKYWGAQTQRSLENFPIGGARERMPMPVIKAFGVVKKCAAKYNLQKGKLDAAVADKIIEAADDVIAGKLDDHFPLVVFQTGSGTQSNMNTNEVISNRAIELAGGVLGSKSPIHPNDHVNMGQSSNDSFPTAMHIAAVQEVHRVLLPGLHKLHDALDAKVKEFDDIIKIGRTHTQDATPLTLGQEFSGYREQIVLSIERVERVLPNLYKLALGGTAVGTGLNTSKGYDAEIAKIIAEETKLPFITAPNKFEALAAHDAVVEASGVMNTIACSLMKIANDIRFLGSGPRSGLGELTLPANEPGSSIMPGKVNPTQCEAITMVCAQVMGNHVAVTVGGSNGHFELNVFKPVMISNLLSSIRLIGDSCNAFTDNCVVGIEANREKIDQLMKNSLMLVTALNPHIGYDKASKVAKKAHQDGATLRETVIALGYLTGDEFDQFVRPEEMIGPN</sequence>
<evidence type="ECO:0000313" key="7">
    <source>
        <dbReference type="Proteomes" id="UP000198211"/>
    </source>
</evidence>
<protein>
    <recommendedName>
        <fullName evidence="2">fumarate hydratase</fullName>
        <ecNumber evidence="2">4.2.1.2</ecNumber>
    </recommendedName>
</protein>